<dbReference type="InterPro" id="IPR005306">
    <property type="entry name" value="Nepo_coat_N"/>
</dbReference>
<dbReference type="InterPro" id="IPR029053">
    <property type="entry name" value="Viral_coat"/>
</dbReference>
<proteinExistence type="predicted"/>
<dbReference type="Gene3D" id="2.60.120.20">
    <property type="match status" value="2"/>
</dbReference>
<dbReference type="Pfam" id="PF03689">
    <property type="entry name" value="Nepo_coat_N"/>
    <property type="match status" value="1"/>
</dbReference>
<dbReference type="GO" id="GO:0005198">
    <property type="term" value="F:structural molecule activity"/>
    <property type="evidence" value="ECO:0007669"/>
    <property type="project" value="InterPro"/>
</dbReference>
<dbReference type="InterPro" id="IPR005305">
    <property type="entry name" value="Nepo_coat_C"/>
</dbReference>
<keyword evidence="3" id="KW-0946">Virion</keyword>
<accession>A0A9C7GWN4</accession>
<dbReference type="Pfam" id="PF03688">
    <property type="entry name" value="Nepo_coat_C"/>
    <property type="match status" value="1"/>
</dbReference>
<feature type="domain" description="Nepovirus coat protein C-terminal" evidence="6">
    <location>
        <begin position="1648"/>
        <end position="1810"/>
    </location>
</feature>
<feature type="domain" description="Nepovirus coat protein" evidence="5">
    <location>
        <begin position="1472"/>
        <end position="1639"/>
    </location>
</feature>
<dbReference type="InterPro" id="IPR005054">
    <property type="entry name" value="Nepo_coat"/>
</dbReference>
<evidence type="ECO:0000256" key="2">
    <source>
        <dbReference type="ARBA" id="ARBA00022561"/>
    </source>
</evidence>
<evidence type="ECO:0000259" key="7">
    <source>
        <dbReference type="Pfam" id="PF03689"/>
    </source>
</evidence>
<evidence type="ECO:0000259" key="5">
    <source>
        <dbReference type="Pfam" id="PF03391"/>
    </source>
</evidence>
<evidence type="ECO:0000256" key="4">
    <source>
        <dbReference type="SAM" id="MobiDB-lite"/>
    </source>
</evidence>
<protein>
    <submittedName>
        <fullName evidence="8">Polyprotein 2</fullName>
    </submittedName>
</protein>
<evidence type="ECO:0000256" key="1">
    <source>
        <dbReference type="ARBA" id="ARBA00004328"/>
    </source>
</evidence>
<dbReference type="GO" id="GO:0019028">
    <property type="term" value="C:viral capsid"/>
    <property type="evidence" value="ECO:0007669"/>
    <property type="project" value="UniProtKB-KW"/>
</dbReference>
<dbReference type="SUPFAM" id="SSF88633">
    <property type="entry name" value="Positive stranded ssRNA viruses"/>
    <property type="match status" value="3"/>
</dbReference>
<evidence type="ECO:0000256" key="3">
    <source>
        <dbReference type="ARBA" id="ARBA00022844"/>
    </source>
</evidence>
<comment type="subcellular location">
    <subcellularLocation>
        <location evidence="1">Virion</location>
    </subcellularLocation>
</comment>
<feature type="domain" description="Nepovirus coat protein N-terminal" evidence="7">
    <location>
        <begin position="1310"/>
        <end position="1395"/>
    </location>
</feature>
<gene>
    <name evidence="8" type="primary">polyprotein 2</name>
</gene>
<feature type="region of interest" description="Disordered" evidence="4">
    <location>
        <begin position="1"/>
        <end position="21"/>
    </location>
</feature>
<evidence type="ECO:0000313" key="8">
    <source>
        <dbReference type="EMBL" id="CAI5383991.1"/>
    </source>
</evidence>
<dbReference type="Pfam" id="PF03391">
    <property type="entry name" value="Nepo_coat"/>
    <property type="match status" value="1"/>
</dbReference>
<evidence type="ECO:0000259" key="6">
    <source>
        <dbReference type="Pfam" id="PF03688"/>
    </source>
</evidence>
<name>A0A9C7GWN4_9SECO</name>
<organism evidence="8">
    <name type="scientific">Shoestring fern seco-like virus</name>
    <dbReference type="NCBI Taxonomy" id="2933188"/>
    <lineage>
        <taxon>Viruses</taxon>
        <taxon>Riboviria</taxon>
        <taxon>Orthornavirae</taxon>
        <taxon>Pisuviricota</taxon>
        <taxon>Pisoniviricetes</taxon>
        <taxon>Picornavirales</taxon>
        <taxon>Secoviridae</taxon>
    </lineage>
</organism>
<sequence length="1819" mass="201021">MVACNQQPPPWSHPGASTGALGRQLGGGVESPCGDAANVATGVAYGDSTTCAALGCCRSCPLGQSWTKTALRRAIGEGYLTRDGRATCCGSMVRVSVAVTLPVEVPKASTVEPVKRARVSFPYKKQACDVVVQAGLLELVYAPLVATPARVEKSSPASGPCSQVNPEIPLWCAPRWMVPVAPKSPAPRVPLTQGQEFALLKRRLTLVGKAINRSRRRERIDRAYECRRMQAAYKAAYAAALQRVKQVATKMGAKEVLRDLMREPELSKAQEALVASACQKAREDQAAREAWLAHIKHREQKECPHVLPREDVVVMRVVPECTTPWAHLGLHITFFRGKRVVDGTLGAKCFIGGDLIFTKRIPKRNPQKSADRLAPTVAVECATSVVGSAITLGIQESIPPAGHLESHLFGSDTWLDYVSLSESQVNQDSHEAAHGNATTMDVVASVEPLMVAERQTIQPVEVVNNTKVVFDWGAITIPHACNYSCEDDEWEVFTGQMQDELLITSSEVIQPEEAVTNTSSALAEELVSFGRQIELALVLSELDAGFASLQKIACLVQWYYWDYDMRHYIDVLQAPIEASEVAPATTADLVEQEEKHIMFVPPPPPLPDWDLIDAQKKYCCISNVCYNILIRKRERTYFDISWASVCANQFERHCVRLNQDRVLHPDCKMERFYCGRKRKPEFHRIKAALCTFGQEYIYVQRRGAGPYQKVDEEDVVIGCQIWYTAACALQREVEECLFVRKCDTVEIEEVSYGVDVEAVRPVVNECPLPMVAVCNGIANSLDGETSHDTNCWMCKWVSSNRGISCGDAWFEVPNPKPSRGMREATEHRLFCYNAHVDCRISSITEDVQHLMQLLQVDFVWLSRRPSFEQHLHVHYFGPVEELVSRERYYIIRRDQNVDSGVLFVGSTLGEEILPKYASLPVFDRGSTSIADLGLLKKLAHFVGYATCNGVHDNPELQERMDDVQENHGVQSIASLVETLSSRKAEVAGAGENRVADKRALSEKAVFHQPGVLSCLRSKGEKTFTAANLNADREIVRMQPKGKPSFTPLPRMSSEQMRKLLEKGIGSTSSVALDLGIQSHIPQGMPVVAFVDVMDTRIENPQYASLCGSYLDLGRDRAKTLCLPLANFPMSKALEDSDDVLHGLCLATYFQDPISFGIGRPAFQYGTLEFQEFKPSAYSDYTRVRDTWDQIAKQQNCPKDRVIAGFSVLGAVSQDYDQPLPEFENIELQCPPTQKPPVVTFNKLQRFDRAKSHRTFNMPSTGFGGVTGRDYKALPVVDRGMTLKQEGVEYTPARYATCEAHLVDIEIACVIEGVCPADARAGQVLKRVQFREATYLHNNKAVMDWISAGLVSPNIRLRLTTGTNLFIGVTLGVCLDYYNRCDTNIVGDNLPSAVSNALPNLIFPVSKGSEAVAALDVQRELGHGLFASVDSFEQPFLIVYVVGDNALPAASDWRFTLELLFSKMEPSGVALEPLVTLPHTFNGILPLGVWRGPHEFNLGINQPSLMRLKLDFATRRVFGTGAYSCLSFPAAYASWIQGHAGWLVGEVIHIGTHTVQCGLHVCVTWSQSVSILRDALKIPGVRLSDGSGKFRLPLFSPFERISLVDPIAELCLFAIGGPIATVGTSAPFQYMVRFDAIEGDEAVPRVIGGTDSFAWANLSKFRAGFEFDFIVPARLCDIIRDDCQVLMCDNPLASLVASCGIMSGDMTVTIMWGTEKERGALSGCVKATTCFGRMDIADRTQVLSTKVAHMGIDTSISVEVPVKNFSGYTGSRATPYIKQVYLLVAFSDRRVLTEIDVSVRLHPGFRFFGRSIAFPAESHH</sequence>
<keyword evidence="2" id="KW-0167">Capsid protein</keyword>
<dbReference type="EMBL" id="OX380478">
    <property type="protein sequence ID" value="CAI5383991.1"/>
    <property type="molecule type" value="Genomic_RNA"/>
</dbReference>
<reference evidence="8" key="1">
    <citation type="submission" date="2022-11" db="EMBL/GenBank/DDBJ databases">
        <authorList>
            <person name="Mifsud CO J."/>
            <person name="Holmes C E."/>
            <person name="Gallagher V R."/>
            <person name="Geoghegan L J."/>
        </authorList>
    </citation>
    <scope>NUCLEOTIDE SEQUENCE</scope>
</reference>